<keyword evidence="1 2" id="KW-0694">RNA-binding</keyword>
<dbReference type="InterPro" id="IPR035979">
    <property type="entry name" value="RBD_domain_sf"/>
</dbReference>
<dbReference type="InterPro" id="IPR045844">
    <property type="entry name" value="RRM_Ist3-like"/>
</dbReference>
<dbReference type="SMART" id="SM00360">
    <property type="entry name" value="RRM"/>
    <property type="match status" value="1"/>
</dbReference>
<feature type="domain" description="RRM" evidence="4">
    <location>
        <begin position="34"/>
        <end position="112"/>
    </location>
</feature>
<dbReference type="PROSITE" id="PS50102">
    <property type="entry name" value="RRM"/>
    <property type="match status" value="1"/>
</dbReference>
<dbReference type="Pfam" id="PF00076">
    <property type="entry name" value="RRM_1"/>
    <property type="match status" value="1"/>
</dbReference>
<evidence type="ECO:0000313" key="6">
    <source>
        <dbReference type="Proteomes" id="UP001153636"/>
    </source>
</evidence>
<feature type="compositionally biased region" description="Basic residues" evidence="3">
    <location>
        <begin position="195"/>
        <end position="204"/>
    </location>
</feature>
<dbReference type="PANTHER" id="PTHR45880:SF1">
    <property type="entry name" value="RNA-BINDING MOTIF PROTEIN, X-LINKED 2"/>
    <property type="match status" value="1"/>
</dbReference>
<dbReference type="GO" id="GO:0005686">
    <property type="term" value="C:U2 snRNP"/>
    <property type="evidence" value="ECO:0007669"/>
    <property type="project" value="TreeGrafter"/>
</dbReference>
<feature type="compositionally biased region" description="Basic and acidic residues" evidence="3">
    <location>
        <begin position="179"/>
        <end position="194"/>
    </location>
</feature>
<dbReference type="EMBL" id="OV651817">
    <property type="protein sequence ID" value="CAH1110493.1"/>
    <property type="molecule type" value="Genomic_DNA"/>
</dbReference>
<dbReference type="InterPro" id="IPR000504">
    <property type="entry name" value="RRM_dom"/>
</dbReference>
<dbReference type="GO" id="GO:0071013">
    <property type="term" value="C:catalytic step 2 spliceosome"/>
    <property type="evidence" value="ECO:0007669"/>
    <property type="project" value="TreeGrafter"/>
</dbReference>
<accession>A0A9P0GEH1</accession>
<gene>
    <name evidence="5" type="ORF">PSYICH_LOCUS11596</name>
</gene>
<dbReference type="CDD" id="cd12411">
    <property type="entry name" value="RRM_ist3_like"/>
    <property type="match status" value="1"/>
</dbReference>
<dbReference type="InterPro" id="IPR051847">
    <property type="entry name" value="RNA_proc/Spliceosome_comp"/>
</dbReference>
<feature type="compositionally biased region" description="Basic residues" evidence="3">
    <location>
        <begin position="215"/>
        <end position="225"/>
    </location>
</feature>
<reference evidence="5" key="1">
    <citation type="submission" date="2022-01" db="EMBL/GenBank/DDBJ databases">
        <authorList>
            <person name="King R."/>
        </authorList>
    </citation>
    <scope>NUCLEOTIDE SEQUENCE</scope>
</reference>
<organism evidence="5 6">
    <name type="scientific">Psylliodes chrysocephalus</name>
    <dbReference type="NCBI Taxonomy" id="3402493"/>
    <lineage>
        <taxon>Eukaryota</taxon>
        <taxon>Metazoa</taxon>
        <taxon>Ecdysozoa</taxon>
        <taxon>Arthropoda</taxon>
        <taxon>Hexapoda</taxon>
        <taxon>Insecta</taxon>
        <taxon>Pterygota</taxon>
        <taxon>Neoptera</taxon>
        <taxon>Endopterygota</taxon>
        <taxon>Coleoptera</taxon>
        <taxon>Polyphaga</taxon>
        <taxon>Cucujiformia</taxon>
        <taxon>Chrysomeloidea</taxon>
        <taxon>Chrysomelidae</taxon>
        <taxon>Galerucinae</taxon>
        <taxon>Alticini</taxon>
        <taxon>Psylliodes</taxon>
    </lineage>
</organism>
<evidence type="ECO:0000313" key="5">
    <source>
        <dbReference type="EMBL" id="CAH1110493.1"/>
    </source>
</evidence>
<proteinExistence type="predicted"/>
<dbReference type="Proteomes" id="UP001153636">
    <property type="component" value="Chromosome 5"/>
</dbReference>
<evidence type="ECO:0000256" key="3">
    <source>
        <dbReference type="SAM" id="MobiDB-lite"/>
    </source>
</evidence>
<evidence type="ECO:0000256" key="2">
    <source>
        <dbReference type="PROSITE-ProRule" id="PRU00176"/>
    </source>
</evidence>
<feature type="region of interest" description="Disordered" evidence="3">
    <location>
        <begin position="179"/>
        <end position="242"/>
    </location>
</feature>
<evidence type="ECO:0000256" key="1">
    <source>
        <dbReference type="ARBA" id="ARBA00022884"/>
    </source>
</evidence>
<dbReference type="InterPro" id="IPR012677">
    <property type="entry name" value="Nucleotide-bd_a/b_plait_sf"/>
</dbReference>
<dbReference type="PANTHER" id="PTHR45880">
    <property type="entry name" value="RNA-BINDING MOTIF PROTEIN, X-LINKED 2"/>
    <property type="match status" value="1"/>
</dbReference>
<dbReference type="GO" id="GO:0003723">
    <property type="term" value="F:RNA binding"/>
    <property type="evidence" value="ECO:0007669"/>
    <property type="project" value="UniProtKB-UniRule"/>
</dbReference>
<name>A0A9P0GEH1_9CUCU</name>
<sequence length="242" mass="27909">MNPLTNMKNVLKLSANELDRKNKTSWHDQYKDSAWIFIGGLPYDLTEGDIICIFSQYGEIVNINLIRDKDTGKSKGFCFLCYEDQRSTILAVDNFNGIKIVGRIIRVDHVADYKVPKEGKKTDEETKELNLKGCAPEYISIVKKSPPRDYRETIADQIEADIKLPLRLPIYPIKTENDEVKVKKEPESETEKKSNSKKKKKKSKNTSSDEDERQKKYRHKKSKKAGKCDSDTLSKKSKYNNH</sequence>
<dbReference type="AlphaFoldDB" id="A0A9P0GEH1"/>
<dbReference type="GO" id="GO:0071011">
    <property type="term" value="C:precatalytic spliceosome"/>
    <property type="evidence" value="ECO:0007669"/>
    <property type="project" value="TreeGrafter"/>
</dbReference>
<dbReference type="OrthoDB" id="2573941at2759"/>
<protein>
    <recommendedName>
        <fullName evidence="4">RRM domain-containing protein</fullName>
    </recommendedName>
</protein>
<evidence type="ECO:0000259" key="4">
    <source>
        <dbReference type="PROSITE" id="PS50102"/>
    </source>
</evidence>
<keyword evidence="6" id="KW-1185">Reference proteome</keyword>
<dbReference type="GO" id="GO:0000398">
    <property type="term" value="P:mRNA splicing, via spliceosome"/>
    <property type="evidence" value="ECO:0007669"/>
    <property type="project" value="InterPro"/>
</dbReference>
<dbReference type="Gene3D" id="3.30.70.330">
    <property type="match status" value="1"/>
</dbReference>
<dbReference type="FunFam" id="3.30.70.330:FF:000962">
    <property type="entry name" value="RBMX2 ortholog"/>
    <property type="match status" value="1"/>
</dbReference>
<dbReference type="SUPFAM" id="SSF54928">
    <property type="entry name" value="RNA-binding domain, RBD"/>
    <property type="match status" value="1"/>
</dbReference>